<comment type="caution">
    <text evidence="9">The sequence shown here is derived from an EMBL/GenBank/DDBJ whole genome shotgun (WGS) entry which is preliminary data.</text>
</comment>
<dbReference type="Gene3D" id="3.40.50.150">
    <property type="entry name" value="Vaccinia Virus protein VP39"/>
    <property type="match status" value="1"/>
</dbReference>
<dbReference type="RefSeq" id="WP_349542614.1">
    <property type="nucleotide sequence ID" value="NZ_JAOALG010000001.1"/>
</dbReference>
<keyword evidence="10" id="KW-1185">Reference proteome</keyword>
<name>A0ABV1LMD0_9BURK</name>
<dbReference type="PRINTS" id="PR00105">
    <property type="entry name" value="C5METTRFRASE"/>
</dbReference>
<dbReference type="NCBIfam" id="TIGR00675">
    <property type="entry name" value="dcm"/>
    <property type="match status" value="1"/>
</dbReference>
<dbReference type="EMBL" id="JAOALG010000001">
    <property type="protein sequence ID" value="MEQ5840445.1"/>
    <property type="molecule type" value="Genomic_DNA"/>
</dbReference>
<evidence type="ECO:0000256" key="4">
    <source>
        <dbReference type="ARBA" id="ARBA00022747"/>
    </source>
</evidence>
<dbReference type="Proteomes" id="UP001469089">
    <property type="component" value="Unassembled WGS sequence"/>
</dbReference>
<evidence type="ECO:0000256" key="2">
    <source>
        <dbReference type="ARBA" id="ARBA00022679"/>
    </source>
</evidence>
<dbReference type="SUPFAM" id="SSF53335">
    <property type="entry name" value="S-adenosyl-L-methionine-dependent methyltransferases"/>
    <property type="match status" value="1"/>
</dbReference>
<keyword evidence="1 6" id="KW-0489">Methyltransferase</keyword>
<feature type="active site" evidence="6">
    <location>
        <position position="70"/>
    </location>
</feature>
<dbReference type="Pfam" id="PF00145">
    <property type="entry name" value="DNA_methylase"/>
    <property type="match status" value="1"/>
</dbReference>
<proteinExistence type="inferred from homology"/>
<dbReference type="GO" id="GO:0032259">
    <property type="term" value="P:methylation"/>
    <property type="evidence" value="ECO:0007669"/>
    <property type="project" value="UniProtKB-KW"/>
</dbReference>
<evidence type="ECO:0000256" key="7">
    <source>
        <dbReference type="RuleBase" id="RU000416"/>
    </source>
</evidence>
<accession>A0ABV1LMD0</accession>
<comment type="similarity">
    <text evidence="6 7">Belongs to the class I-like SAM-binding methyltransferase superfamily. C5-methyltransferase family.</text>
</comment>
<gene>
    <name evidence="9" type="ORF">N0A02_13515</name>
</gene>
<protein>
    <recommendedName>
        <fullName evidence="8">Cytosine-specific methyltransferase</fullName>
        <ecNumber evidence="8">2.1.1.37</ecNumber>
    </recommendedName>
</protein>
<dbReference type="PANTHER" id="PTHR10629:SF50">
    <property type="entry name" value="DNA (CYTOSINE-5)-METHYLTRANSFERASE CMT3"/>
    <property type="match status" value="1"/>
</dbReference>
<dbReference type="InterPro" id="IPR018117">
    <property type="entry name" value="C5_DNA_meth_AS"/>
</dbReference>
<organism evidence="9 10">
    <name type="scientific">Paraburkholderia acidicola</name>
    <dbReference type="NCBI Taxonomy" id="1912599"/>
    <lineage>
        <taxon>Bacteria</taxon>
        <taxon>Pseudomonadati</taxon>
        <taxon>Pseudomonadota</taxon>
        <taxon>Betaproteobacteria</taxon>
        <taxon>Burkholderiales</taxon>
        <taxon>Burkholderiaceae</taxon>
        <taxon>Paraburkholderia</taxon>
    </lineage>
</organism>
<dbReference type="PROSITE" id="PS51679">
    <property type="entry name" value="SAM_MT_C5"/>
    <property type="match status" value="1"/>
</dbReference>
<evidence type="ECO:0000256" key="1">
    <source>
        <dbReference type="ARBA" id="ARBA00022603"/>
    </source>
</evidence>
<comment type="catalytic activity">
    <reaction evidence="5 8">
        <text>a 2'-deoxycytidine in DNA + S-adenosyl-L-methionine = a 5-methyl-2'-deoxycytidine in DNA + S-adenosyl-L-homocysteine + H(+)</text>
        <dbReference type="Rhea" id="RHEA:13681"/>
        <dbReference type="Rhea" id="RHEA-COMP:11369"/>
        <dbReference type="Rhea" id="RHEA-COMP:11370"/>
        <dbReference type="ChEBI" id="CHEBI:15378"/>
        <dbReference type="ChEBI" id="CHEBI:57856"/>
        <dbReference type="ChEBI" id="CHEBI:59789"/>
        <dbReference type="ChEBI" id="CHEBI:85452"/>
        <dbReference type="ChEBI" id="CHEBI:85454"/>
        <dbReference type="EC" id="2.1.1.37"/>
    </reaction>
</comment>
<dbReference type="InterPro" id="IPR029063">
    <property type="entry name" value="SAM-dependent_MTases_sf"/>
</dbReference>
<dbReference type="PANTHER" id="PTHR10629">
    <property type="entry name" value="CYTOSINE-SPECIFIC METHYLTRANSFERASE"/>
    <property type="match status" value="1"/>
</dbReference>
<keyword evidence="2 6" id="KW-0808">Transferase</keyword>
<dbReference type="EC" id="2.1.1.37" evidence="8"/>
<evidence type="ECO:0000256" key="3">
    <source>
        <dbReference type="ARBA" id="ARBA00022691"/>
    </source>
</evidence>
<dbReference type="InterPro" id="IPR050390">
    <property type="entry name" value="C5-Methyltransferase"/>
</dbReference>
<evidence type="ECO:0000256" key="6">
    <source>
        <dbReference type="PROSITE-ProRule" id="PRU01016"/>
    </source>
</evidence>
<keyword evidence="4" id="KW-0680">Restriction system</keyword>
<sequence length="391" mass="42720">MKFAGLFAGIGGFELGLGRAGHTTELLCDVNPASEAVLKRHFDGVAYHSDIKELRSLPSSVDAICAGFPCQDLSQAGRGAGLGGEKSGLISEVFRLLSRRRIPTVVIENVPFMLQLSGGSAMRAIIDEFEARGYRWAYRVVDTFAFGLPQRRERVFFVASRELDPASVLLADENELERPRTAIGKVAHGFYWTEGLTGLGWAVDSIPTLKNGSTIGIPSPPAVLLPDGKIVKPSISDAERLQGFQPGWTEPAEGVVRRSFRWSLVGSAVSVPVAQWLGERLMVPGTYNKSKDSDFPSTGRIPRAARFDGKRRHRVFMGVDPIGRRPPPLSDFLLDDGDLLSLRAAHGFLSRTRRAKLKFDDAFISAVEHHVELLGGEIPARIPKRLVLKAA</sequence>
<dbReference type="PROSITE" id="PS00094">
    <property type="entry name" value="C5_MTASE_1"/>
    <property type="match status" value="1"/>
</dbReference>
<dbReference type="GO" id="GO:0008168">
    <property type="term" value="F:methyltransferase activity"/>
    <property type="evidence" value="ECO:0007669"/>
    <property type="project" value="UniProtKB-KW"/>
</dbReference>
<evidence type="ECO:0000256" key="5">
    <source>
        <dbReference type="ARBA" id="ARBA00047422"/>
    </source>
</evidence>
<reference evidence="9 10" key="1">
    <citation type="journal article" date="2024" name="Chem. Sci.">
        <title>Discovery of a lagriamide polyketide by integrated genome mining, isotopic labeling, and untargeted metabolomics.</title>
        <authorList>
            <person name="Fergusson C.H."/>
            <person name="Saulog J."/>
            <person name="Paulo B.S."/>
            <person name="Wilson D.M."/>
            <person name="Liu D.Y."/>
            <person name="Morehouse N.J."/>
            <person name="Waterworth S."/>
            <person name="Barkei J."/>
            <person name="Gray C.A."/>
            <person name="Kwan J.C."/>
            <person name="Eustaquio A.S."/>
            <person name="Linington R.G."/>
        </authorList>
    </citation>
    <scope>NUCLEOTIDE SEQUENCE [LARGE SCALE GENOMIC DNA]</scope>
    <source>
        <strain evidence="9 10">RL17-338-BIF-B</strain>
    </source>
</reference>
<evidence type="ECO:0000313" key="9">
    <source>
        <dbReference type="EMBL" id="MEQ5840445.1"/>
    </source>
</evidence>
<keyword evidence="3 6" id="KW-0949">S-adenosyl-L-methionine</keyword>
<dbReference type="InterPro" id="IPR001525">
    <property type="entry name" value="C5_MeTfrase"/>
</dbReference>
<evidence type="ECO:0000256" key="8">
    <source>
        <dbReference type="RuleBase" id="RU000417"/>
    </source>
</evidence>
<evidence type="ECO:0000313" key="10">
    <source>
        <dbReference type="Proteomes" id="UP001469089"/>
    </source>
</evidence>